<dbReference type="EMBL" id="JACSQN010000004">
    <property type="protein sequence ID" value="MBD7983997.1"/>
    <property type="molecule type" value="Genomic_DNA"/>
</dbReference>
<feature type="signal peptide" evidence="2">
    <location>
        <begin position="1"/>
        <end position="20"/>
    </location>
</feature>
<dbReference type="Gene3D" id="1.20.1270.180">
    <property type="match status" value="1"/>
</dbReference>
<accession>A0ABR8U7J4</accession>
<protein>
    <submittedName>
        <fullName evidence="4">DUF1311 domain-containing protein</fullName>
    </submittedName>
</protein>
<feature type="chain" id="PRO_5047406216" evidence="2">
    <location>
        <begin position="21"/>
        <end position="175"/>
    </location>
</feature>
<dbReference type="RefSeq" id="WP_191693699.1">
    <property type="nucleotide sequence ID" value="NZ_JACSQN010000004.1"/>
</dbReference>
<dbReference type="PANTHER" id="PTHR39176:SF1">
    <property type="entry name" value="PERIPLASMIC PROTEIN"/>
    <property type="match status" value="1"/>
</dbReference>
<dbReference type="Proteomes" id="UP000626786">
    <property type="component" value="Unassembled WGS sequence"/>
</dbReference>
<evidence type="ECO:0000259" key="3">
    <source>
        <dbReference type="Pfam" id="PF07007"/>
    </source>
</evidence>
<feature type="domain" description="Lysozyme inhibitor LprI-like N-terminal" evidence="3">
    <location>
        <begin position="77"/>
        <end position="169"/>
    </location>
</feature>
<sequence>MKNNRKFLLFVLTLSLMMLAACGSTSASNAEEHEKEDSQGTANVTEGAGEVEDQESSEVKSKDEYLNLLNAMEEADKNEVAETTTIGMIEQEEARFKKWDEALNEIYEVLKQQLSTEEMDRLRMEQRDWIEHRDKAAKEASLKYEGGSMEPLEYVATQASLTRDRSYELVAKYMK</sequence>
<proteinExistence type="predicted"/>
<evidence type="ECO:0000256" key="2">
    <source>
        <dbReference type="SAM" id="SignalP"/>
    </source>
</evidence>
<dbReference type="PROSITE" id="PS51257">
    <property type="entry name" value="PROKAR_LIPOPROTEIN"/>
    <property type="match status" value="1"/>
</dbReference>
<name>A0ABR8U7J4_9BACL</name>
<dbReference type="Pfam" id="PF07007">
    <property type="entry name" value="LprI"/>
    <property type="match status" value="1"/>
</dbReference>
<dbReference type="InterPro" id="IPR009739">
    <property type="entry name" value="LprI-like_N"/>
</dbReference>
<keyword evidence="2" id="KW-0732">Signal</keyword>
<keyword evidence="5" id="KW-1185">Reference proteome</keyword>
<feature type="region of interest" description="Disordered" evidence="1">
    <location>
        <begin position="28"/>
        <end position="60"/>
    </location>
</feature>
<evidence type="ECO:0000313" key="5">
    <source>
        <dbReference type="Proteomes" id="UP000626786"/>
    </source>
</evidence>
<dbReference type="PANTHER" id="PTHR39176">
    <property type="entry name" value="PERIPLASMIC PROTEIN-RELATED"/>
    <property type="match status" value="1"/>
</dbReference>
<organism evidence="4 5">
    <name type="scientific">Sporosarcina quadrami</name>
    <dbReference type="NCBI Taxonomy" id="2762234"/>
    <lineage>
        <taxon>Bacteria</taxon>
        <taxon>Bacillati</taxon>
        <taxon>Bacillota</taxon>
        <taxon>Bacilli</taxon>
        <taxon>Bacillales</taxon>
        <taxon>Caryophanaceae</taxon>
        <taxon>Sporosarcina</taxon>
    </lineage>
</organism>
<reference evidence="4 5" key="1">
    <citation type="submission" date="2020-08" db="EMBL/GenBank/DDBJ databases">
        <title>A Genomic Blueprint of the Chicken Gut Microbiome.</title>
        <authorList>
            <person name="Gilroy R."/>
            <person name="Ravi A."/>
            <person name="Getino M."/>
            <person name="Pursley I."/>
            <person name="Horton D.L."/>
            <person name="Alikhan N.-F."/>
            <person name="Baker D."/>
            <person name="Gharbi K."/>
            <person name="Hall N."/>
            <person name="Watson M."/>
            <person name="Adriaenssens E.M."/>
            <person name="Foster-Nyarko E."/>
            <person name="Jarju S."/>
            <person name="Secka A."/>
            <person name="Antonio M."/>
            <person name="Oren A."/>
            <person name="Chaudhuri R."/>
            <person name="La Ragione R.M."/>
            <person name="Hildebrand F."/>
            <person name="Pallen M.J."/>
        </authorList>
    </citation>
    <scope>NUCLEOTIDE SEQUENCE [LARGE SCALE GENOMIC DNA]</scope>
    <source>
        <strain evidence="4 5">Sa2YVA2</strain>
    </source>
</reference>
<evidence type="ECO:0000256" key="1">
    <source>
        <dbReference type="SAM" id="MobiDB-lite"/>
    </source>
</evidence>
<comment type="caution">
    <text evidence="4">The sequence shown here is derived from an EMBL/GenBank/DDBJ whole genome shotgun (WGS) entry which is preliminary data.</text>
</comment>
<evidence type="ECO:0000313" key="4">
    <source>
        <dbReference type="EMBL" id="MBD7983997.1"/>
    </source>
</evidence>
<gene>
    <name evidence="4" type="ORF">H9649_05355</name>
</gene>